<sequence>MMNDYSLIQQQDTETCILTISHLTDRLRQGLSEQEKGCITSQEEAINLLNALAGAPITIVDHEILEDILDEKRLKLLLTALWEDEAIRPELKILLDRPPYYAQRSFEELKTVAVVLGCLVAWLQTKVHFHIKRENGKTEFEFQILKHKTSDSILQKIITVIQEVAGRKKLPNEKDQSTEHD</sequence>
<dbReference type="RefSeq" id="WP_247810306.1">
    <property type="nucleotide sequence ID" value="NZ_CP095855.1"/>
</dbReference>
<keyword evidence="2" id="KW-1185">Reference proteome</keyword>
<proteinExistence type="predicted"/>
<gene>
    <name evidence="1" type="ORF">MYF79_23715</name>
</gene>
<dbReference type="Proteomes" id="UP000830198">
    <property type="component" value="Chromosome"/>
</dbReference>
<dbReference type="EMBL" id="CP095855">
    <property type="protein sequence ID" value="UPK67964.1"/>
    <property type="molecule type" value="Genomic_DNA"/>
</dbReference>
<evidence type="ECO:0000313" key="2">
    <source>
        <dbReference type="Proteomes" id="UP000830198"/>
    </source>
</evidence>
<protein>
    <submittedName>
        <fullName evidence="1">Uncharacterized protein</fullName>
    </submittedName>
</protein>
<evidence type="ECO:0000313" key="1">
    <source>
        <dbReference type="EMBL" id="UPK67964.1"/>
    </source>
</evidence>
<organism evidence="1 2">
    <name type="scientific">Chitinophaga filiformis</name>
    <name type="common">Myxococcus filiformis</name>
    <name type="synonym">Flexibacter filiformis</name>
    <dbReference type="NCBI Taxonomy" id="104663"/>
    <lineage>
        <taxon>Bacteria</taxon>
        <taxon>Pseudomonadati</taxon>
        <taxon>Bacteroidota</taxon>
        <taxon>Chitinophagia</taxon>
        <taxon>Chitinophagales</taxon>
        <taxon>Chitinophagaceae</taxon>
        <taxon>Chitinophaga</taxon>
    </lineage>
</organism>
<name>A0ABY4HY77_CHIFI</name>
<accession>A0ABY4HY77</accession>
<reference evidence="1 2" key="1">
    <citation type="submission" date="2022-04" db="EMBL/GenBank/DDBJ databases">
        <title>The arsenic-methylating capacity of Chitinophaga filiformis YT5 during chitin decomposition.</title>
        <authorList>
            <person name="Chen G."/>
            <person name="Liang Y."/>
        </authorList>
    </citation>
    <scope>NUCLEOTIDE SEQUENCE [LARGE SCALE GENOMIC DNA]</scope>
    <source>
        <strain evidence="1 2">YT5</strain>
    </source>
</reference>